<keyword evidence="1" id="KW-0808">Transferase</keyword>
<name>A0A4U2YIV3_9ACTN</name>
<sequence length="371" mass="41633">MTLVLVSGSGRSGTSSLSGSLARLGMHVPEPQVPPSPTNPRGFYEPQWVLSFHKGHLREAMVFNIDSRPEAPGIVADLVASGEPHAQLREWLATQLDHPMIVVKDPHAFWFAEVWRDVCAELGVTLKWLTALRHPAEVVGSRDIAYRQGTPDDVRHAKEISNVAGWVHATLLTEKAGRAAAARDGRSFIRYHDLLDDWRSALRTVEQQLRLTLEADLTSAEAHPVDDFITPSMRKSQLTWADLSTPEWLRDMAQEVWELLDRLVDEPADEATLARLDEIHVDYDARYAEAAAVTFDLTEAARRARGRAVRTEMRERLAAVRADLRPARAELRQARADLRQARTELLYARGREGSPLALPGWIGRKVRSLLH</sequence>
<dbReference type="OrthoDB" id="5138950at2"/>
<dbReference type="Proteomes" id="UP000307808">
    <property type="component" value="Unassembled WGS sequence"/>
</dbReference>
<dbReference type="Gene3D" id="3.40.50.300">
    <property type="entry name" value="P-loop containing nucleotide triphosphate hydrolases"/>
    <property type="match status" value="1"/>
</dbReference>
<dbReference type="InterPro" id="IPR027417">
    <property type="entry name" value="P-loop_NTPase"/>
</dbReference>
<comment type="caution">
    <text evidence="1">The sequence shown here is derived from an EMBL/GenBank/DDBJ whole genome shotgun (WGS) entry which is preliminary data.</text>
</comment>
<proteinExistence type="predicted"/>
<protein>
    <submittedName>
        <fullName evidence="1">Sulfotransferase family protein</fullName>
    </submittedName>
</protein>
<evidence type="ECO:0000313" key="1">
    <source>
        <dbReference type="EMBL" id="TKI60395.1"/>
    </source>
</evidence>
<keyword evidence="2" id="KW-1185">Reference proteome</keyword>
<accession>A0A4U2YIV3</accession>
<dbReference type="AlphaFoldDB" id="A0A4U2YIV3"/>
<gene>
    <name evidence="1" type="ORF">FC770_16510</name>
</gene>
<dbReference type="EMBL" id="SZPY01000005">
    <property type="protein sequence ID" value="TKI60395.1"/>
    <property type="molecule type" value="Genomic_DNA"/>
</dbReference>
<dbReference type="RefSeq" id="WP_137067428.1">
    <property type="nucleotide sequence ID" value="NZ_CP040748.1"/>
</dbReference>
<dbReference type="SUPFAM" id="SSF52540">
    <property type="entry name" value="P-loop containing nucleoside triphosphate hydrolases"/>
    <property type="match status" value="1"/>
</dbReference>
<dbReference type="GO" id="GO:0016740">
    <property type="term" value="F:transferase activity"/>
    <property type="evidence" value="ECO:0007669"/>
    <property type="project" value="UniProtKB-KW"/>
</dbReference>
<reference evidence="1 2" key="1">
    <citation type="submission" date="2019-04" db="EMBL/GenBank/DDBJ databases">
        <authorList>
            <person name="Dong K."/>
        </authorList>
    </citation>
    <scope>NUCLEOTIDE SEQUENCE [LARGE SCALE GENOMIC DNA]</scope>
    <source>
        <strain evidence="2">dk3543</strain>
    </source>
</reference>
<organism evidence="1 2">
    <name type="scientific">Nocardioides jishulii</name>
    <dbReference type="NCBI Taxonomy" id="2575440"/>
    <lineage>
        <taxon>Bacteria</taxon>
        <taxon>Bacillati</taxon>
        <taxon>Actinomycetota</taxon>
        <taxon>Actinomycetes</taxon>
        <taxon>Propionibacteriales</taxon>
        <taxon>Nocardioidaceae</taxon>
        <taxon>Nocardioides</taxon>
    </lineage>
</organism>
<evidence type="ECO:0000313" key="2">
    <source>
        <dbReference type="Proteomes" id="UP000307808"/>
    </source>
</evidence>